<evidence type="ECO:0000259" key="1">
    <source>
        <dbReference type="Pfam" id="PF09832"/>
    </source>
</evidence>
<name>A0A6P0CG79_9RHOB</name>
<feature type="domain" description="DUF2059" evidence="1">
    <location>
        <begin position="77"/>
        <end position="131"/>
    </location>
</feature>
<dbReference type="AlphaFoldDB" id="A0A6P0CG79"/>
<keyword evidence="3" id="KW-1185">Reference proteome</keyword>
<proteinExistence type="predicted"/>
<comment type="caution">
    <text evidence="2">The sequence shown here is derived from an EMBL/GenBank/DDBJ whole genome shotgun (WGS) entry which is preliminary data.</text>
</comment>
<protein>
    <submittedName>
        <fullName evidence="2">DUF2059 domain-containing protein</fullName>
    </submittedName>
</protein>
<reference evidence="2 3" key="1">
    <citation type="submission" date="2020-01" db="EMBL/GenBank/DDBJ databases">
        <title>Sulfitobacter sediminilitoris sp. nov., isolated from a tidal flat.</title>
        <authorList>
            <person name="Park S."/>
            <person name="Yoon J.-H."/>
        </authorList>
    </citation>
    <scope>NUCLEOTIDE SEQUENCE [LARGE SCALE GENOMIC DNA]</scope>
    <source>
        <strain evidence="2 3">JBTF-M27</strain>
    </source>
</reference>
<dbReference type="EMBL" id="JAABNT010000008">
    <property type="protein sequence ID" value="NEK23464.1"/>
    <property type="molecule type" value="Genomic_DNA"/>
</dbReference>
<organism evidence="2 3">
    <name type="scientific">Sulfitobacter sediminilitoris</name>
    <dbReference type="NCBI Taxonomy" id="2698830"/>
    <lineage>
        <taxon>Bacteria</taxon>
        <taxon>Pseudomonadati</taxon>
        <taxon>Pseudomonadota</taxon>
        <taxon>Alphaproteobacteria</taxon>
        <taxon>Rhodobacterales</taxon>
        <taxon>Roseobacteraceae</taxon>
        <taxon>Sulfitobacter</taxon>
    </lineage>
</organism>
<accession>A0A6P0CG79</accession>
<evidence type="ECO:0000313" key="3">
    <source>
        <dbReference type="Proteomes" id="UP000468591"/>
    </source>
</evidence>
<evidence type="ECO:0000313" key="2">
    <source>
        <dbReference type="EMBL" id="NEK23464.1"/>
    </source>
</evidence>
<gene>
    <name evidence="2" type="ORF">GV827_13740</name>
</gene>
<sequence>MRAFVLWPVLILLSGVSALADARMSVLVDVLRLPEAARILSDEGLNHAQELNKDMLDGQGGLGWQVQVERIYEPALMVEMVRAELEQELAGAELEEVIAFYASDLGAEIIQLENAARKAIQDPDVEEAARARYASLEDSDDARLALIAAYIKSGDMIARNVTSAMNSNYQFLRGLVDGGAIEMSEEDMLKDVASDIEESTEDTTSWLFGYLLLAYHPLEDDGLRDYLAFTNTSAGQALNRALFAGFGKAYEDISYALGRAVALNMTAEEL</sequence>
<dbReference type="InterPro" id="IPR018637">
    <property type="entry name" value="DUF2059"/>
</dbReference>
<dbReference type="Proteomes" id="UP000468591">
    <property type="component" value="Unassembled WGS sequence"/>
</dbReference>
<dbReference type="Pfam" id="PF09832">
    <property type="entry name" value="DUF2059"/>
    <property type="match status" value="1"/>
</dbReference>